<dbReference type="PROSITE" id="PS50041">
    <property type="entry name" value="C_TYPE_LECTIN_2"/>
    <property type="match status" value="1"/>
</dbReference>
<dbReference type="Pfam" id="PF00059">
    <property type="entry name" value="Lectin_C"/>
    <property type="match status" value="1"/>
</dbReference>
<keyword evidence="4" id="KW-1185">Reference proteome</keyword>
<dbReference type="InterPro" id="IPR050111">
    <property type="entry name" value="C-type_lectin/snaclec_domain"/>
</dbReference>
<sequence>MFGESRQESWCRRELFFGVVFFRMAGVKSWSLMALFVFSLAVGGDVYGSLVLEVSPRSVEVGRTRWLQVNCSYAPEMGQGMDTLVSLVVSGLRDPVTGVGNSIGSVMASDAHNPQDIASMSVFSSQEVTALSNLTVKTSGYIAPRGASYLGFVMDNPNFGAPDTYKCTAHGIRQTGQPMVMSENVKVQFANSSLNEESLRQLENIESVVEEAKGKILAIGRRQSEQYRNLTDDITALSSTQIRQDLKIGALRAEIEAYENMSNHLISIVSGLKKLRVEDDSKVQSELATLEDQNKNASSLIAALGAKVQQYQNTSVEMNSLLSSLDSLKVTVGEVLKKKNDTSVCQHDPNNTTIHDVTPTPRTLTFIERTEEFRRLKDAILRDLYIVSPTFGAFGASFYVVPKAPRPLPYSWIEGKCKRVGGYLVEINDRNEYNFVVNFIKDLPQAQIQTYFTGMQYASLEKPGPVSKGWIYARTKKPVSFTEWGEGEPNNLGWETCLTLEKSKGWKMNDVTCSYKNDMSFVCEISNADFYSFP</sequence>
<evidence type="ECO:0000313" key="4">
    <source>
        <dbReference type="Proteomes" id="UP001497497"/>
    </source>
</evidence>
<reference evidence="3 4" key="1">
    <citation type="submission" date="2024-04" db="EMBL/GenBank/DDBJ databases">
        <authorList>
            <consortium name="Genoscope - CEA"/>
            <person name="William W."/>
        </authorList>
    </citation>
    <scope>NUCLEOTIDE SEQUENCE [LARGE SCALE GENOMIC DNA]</scope>
</reference>
<evidence type="ECO:0000256" key="1">
    <source>
        <dbReference type="SAM" id="Phobius"/>
    </source>
</evidence>
<dbReference type="SUPFAM" id="SSF56436">
    <property type="entry name" value="C-type lectin-like"/>
    <property type="match status" value="1"/>
</dbReference>
<dbReference type="CDD" id="cd00037">
    <property type="entry name" value="CLECT"/>
    <property type="match status" value="1"/>
</dbReference>
<feature type="domain" description="C-type lectin" evidence="2">
    <location>
        <begin position="394"/>
        <end position="516"/>
    </location>
</feature>
<organism evidence="3 4">
    <name type="scientific">Lymnaea stagnalis</name>
    <name type="common">Great pond snail</name>
    <name type="synonym">Helix stagnalis</name>
    <dbReference type="NCBI Taxonomy" id="6523"/>
    <lineage>
        <taxon>Eukaryota</taxon>
        <taxon>Metazoa</taxon>
        <taxon>Spiralia</taxon>
        <taxon>Lophotrochozoa</taxon>
        <taxon>Mollusca</taxon>
        <taxon>Gastropoda</taxon>
        <taxon>Heterobranchia</taxon>
        <taxon>Euthyneura</taxon>
        <taxon>Panpulmonata</taxon>
        <taxon>Hygrophila</taxon>
        <taxon>Lymnaeoidea</taxon>
        <taxon>Lymnaeidae</taxon>
        <taxon>Lymnaea</taxon>
    </lineage>
</organism>
<keyword evidence="1" id="KW-1133">Transmembrane helix</keyword>
<dbReference type="PANTHER" id="PTHR22803">
    <property type="entry name" value="MANNOSE, PHOSPHOLIPASE, LECTIN RECEPTOR RELATED"/>
    <property type="match status" value="1"/>
</dbReference>
<dbReference type="AlphaFoldDB" id="A0AAV2H691"/>
<dbReference type="SMART" id="SM00034">
    <property type="entry name" value="CLECT"/>
    <property type="match status" value="1"/>
</dbReference>
<accession>A0AAV2H691</accession>
<proteinExistence type="predicted"/>
<dbReference type="InterPro" id="IPR001304">
    <property type="entry name" value="C-type_lectin-like"/>
</dbReference>
<name>A0AAV2H691_LYMST</name>
<evidence type="ECO:0000259" key="2">
    <source>
        <dbReference type="PROSITE" id="PS50041"/>
    </source>
</evidence>
<dbReference type="EMBL" id="CAXITT010000040">
    <property type="protein sequence ID" value="CAL1528958.1"/>
    <property type="molecule type" value="Genomic_DNA"/>
</dbReference>
<feature type="transmembrane region" description="Helical" evidence="1">
    <location>
        <begin position="30"/>
        <end position="52"/>
    </location>
</feature>
<keyword evidence="1" id="KW-0472">Membrane</keyword>
<evidence type="ECO:0000313" key="3">
    <source>
        <dbReference type="EMBL" id="CAL1528958.1"/>
    </source>
</evidence>
<comment type="caution">
    <text evidence="3">The sequence shown here is derived from an EMBL/GenBank/DDBJ whole genome shotgun (WGS) entry which is preliminary data.</text>
</comment>
<keyword evidence="1" id="KW-0812">Transmembrane</keyword>
<dbReference type="InterPro" id="IPR016187">
    <property type="entry name" value="CTDL_fold"/>
</dbReference>
<dbReference type="Gene3D" id="3.10.100.10">
    <property type="entry name" value="Mannose-Binding Protein A, subunit A"/>
    <property type="match status" value="1"/>
</dbReference>
<dbReference type="InterPro" id="IPR016186">
    <property type="entry name" value="C-type_lectin-like/link_sf"/>
</dbReference>
<dbReference type="Proteomes" id="UP001497497">
    <property type="component" value="Unassembled WGS sequence"/>
</dbReference>
<protein>
    <recommendedName>
        <fullName evidence="2">C-type lectin domain-containing protein</fullName>
    </recommendedName>
</protein>
<gene>
    <name evidence="3" type="ORF">GSLYS_00003128001</name>
</gene>